<dbReference type="AlphaFoldDB" id="A0AAV4WNT6"/>
<organism evidence="1 2">
    <name type="scientific">Caerostris extrusa</name>
    <name type="common">Bark spider</name>
    <name type="synonym">Caerostris bankana</name>
    <dbReference type="NCBI Taxonomy" id="172846"/>
    <lineage>
        <taxon>Eukaryota</taxon>
        <taxon>Metazoa</taxon>
        <taxon>Ecdysozoa</taxon>
        <taxon>Arthropoda</taxon>
        <taxon>Chelicerata</taxon>
        <taxon>Arachnida</taxon>
        <taxon>Araneae</taxon>
        <taxon>Araneomorphae</taxon>
        <taxon>Entelegynae</taxon>
        <taxon>Araneoidea</taxon>
        <taxon>Araneidae</taxon>
        <taxon>Caerostris</taxon>
    </lineage>
</organism>
<evidence type="ECO:0000313" key="2">
    <source>
        <dbReference type="Proteomes" id="UP001054945"/>
    </source>
</evidence>
<proteinExistence type="predicted"/>
<evidence type="ECO:0000313" key="1">
    <source>
        <dbReference type="EMBL" id="GIY83404.1"/>
    </source>
</evidence>
<feature type="non-terminal residue" evidence="1">
    <location>
        <position position="18"/>
    </location>
</feature>
<keyword evidence="2" id="KW-1185">Reference proteome</keyword>
<dbReference type="EMBL" id="BPLR01016380">
    <property type="protein sequence ID" value="GIY83404.1"/>
    <property type="molecule type" value="Genomic_DNA"/>
</dbReference>
<protein>
    <submittedName>
        <fullName evidence="1">Uncharacterized protein</fullName>
    </submittedName>
</protein>
<gene>
    <name evidence="1" type="ORF">CEXT_611481</name>
</gene>
<dbReference type="Proteomes" id="UP001054945">
    <property type="component" value="Unassembled WGS sequence"/>
</dbReference>
<name>A0AAV4WNT6_CAEEX</name>
<comment type="caution">
    <text evidence="1">The sequence shown here is derived from an EMBL/GenBank/DDBJ whole genome shotgun (WGS) entry which is preliminary data.</text>
</comment>
<reference evidence="1 2" key="1">
    <citation type="submission" date="2021-06" db="EMBL/GenBank/DDBJ databases">
        <title>Caerostris extrusa draft genome.</title>
        <authorList>
            <person name="Kono N."/>
            <person name="Arakawa K."/>
        </authorList>
    </citation>
    <scope>NUCLEOTIDE SEQUENCE [LARGE SCALE GENOMIC DNA]</scope>
</reference>
<sequence length="18" mass="2110">MITDRYPINSQKPSISIF</sequence>
<accession>A0AAV4WNT6</accession>